<reference evidence="2" key="1">
    <citation type="submission" date="2014-09" db="EMBL/GenBank/DDBJ databases">
        <authorList>
            <person name="Magalhaes I.L.F."/>
            <person name="Oliveira U."/>
            <person name="Santos F.R."/>
            <person name="Vidigal T.H.D.A."/>
            <person name="Brescovit A.D."/>
            <person name="Santos A.J."/>
        </authorList>
    </citation>
    <scope>NUCLEOTIDE SEQUENCE</scope>
    <source>
        <tissue evidence="2">Shoot tissue taken approximately 20 cm above the soil surface</tissue>
    </source>
</reference>
<protein>
    <submittedName>
        <fullName evidence="2">Uncharacterized protein</fullName>
    </submittedName>
</protein>
<dbReference type="AlphaFoldDB" id="A0A0A9DKP3"/>
<dbReference type="PANTHER" id="PTHR36138">
    <property type="entry name" value="EXPRESSED PROTEIN-RELATED"/>
    <property type="match status" value="1"/>
</dbReference>
<name>A0A0A9DKP3_ARUDO</name>
<feature type="region of interest" description="Disordered" evidence="1">
    <location>
        <begin position="135"/>
        <end position="175"/>
    </location>
</feature>
<proteinExistence type="predicted"/>
<dbReference type="PANTHER" id="PTHR36138:SF13">
    <property type="entry name" value="OS04G0604500 PROTEIN"/>
    <property type="match status" value="1"/>
</dbReference>
<organism evidence="2">
    <name type="scientific">Arundo donax</name>
    <name type="common">Giant reed</name>
    <name type="synonym">Donax arundinaceus</name>
    <dbReference type="NCBI Taxonomy" id="35708"/>
    <lineage>
        <taxon>Eukaryota</taxon>
        <taxon>Viridiplantae</taxon>
        <taxon>Streptophyta</taxon>
        <taxon>Embryophyta</taxon>
        <taxon>Tracheophyta</taxon>
        <taxon>Spermatophyta</taxon>
        <taxon>Magnoliopsida</taxon>
        <taxon>Liliopsida</taxon>
        <taxon>Poales</taxon>
        <taxon>Poaceae</taxon>
        <taxon>PACMAD clade</taxon>
        <taxon>Arundinoideae</taxon>
        <taxon>Arundineae</taxon>
        <taxon>Arundo</taxon>
    </lineage>
</organism>
<sequence length="175" mass="20112">MEKTKPSSSRLCSDEELQKAIADLEELVSRCSVPDEFKFPGDEEELNLKTEKKKEKEKEKKKICKLTPEEVQLVLSYRFEPFQEHYGLAQQEDDQDLRTMTTVSDVLLRHCQDGILAAQEEIRHDLETKGYVTYETTEDEAEQEEAHRGPRGTGGRRRHRPGVTKHAGGVVKKLN</sequence>
<accession>A0A0A9DKP3</accession>
<feature type="compositionally biased region" description="Basic residues" evidence="1">
    <location>
        <begin position="154"/>
        <end position="163"/>
    </location>
</feature>
<dbReference type="EMBL" id="GBRH01211675">
    <property type="protein sequence ID" value="JAD86220.1"/>
    <property type="molecule type" value="Transcribed_RNA"/>
</dbReference>
<reference evidence="2" key="2">
    <citation type="journal article" date="2015" name="Data Brief">
        <title>Shoot transcriptome of the giant reed, Arundo donax.</title>
        <authorList>
            <person name="Barrero R.A."/>
            <person name="Guerrero F.D."/>
            <person name="Moolhuijzen P."/>
            <person name="Goolsby J.A."/>
            <person name="Tidwell J."/>
            <person name="Bellgard S.E."/>
            <person name="Bellgard M.I."/>
        </authorList>
    </citation>
    <scope>NUCLEOTIDE SEQUENCE</scope>
    <source>
        <tissue evidence="2">Shoot tissue taken approximately 20 cm above the soil surface</tissue>
    </source>
</reference>
<evidence type="ECO:0000313" key="2">
    <source>
        <dbReference type="EMBL" id="JAD86220.1"/>
    </source>
</evidence>
<evidence type="ECO:0000256" key="1">
    <source>
        <dbReference type="SAM" id="MobiDB-lite"/>
    </source>
</evidence>